<dbReference type="Pfam" id="PF09476">
    <property type="entry name" value="Pilus_CpaD"/>
    <property type="match status" value="1"/>
</dbReference>
<evidence type="ECO:0000256" key="2">
    <source>
        <dbReference type="SAM" id="SignalP"/>
    </source>
</evidence>
<dbReference type="PROSITE" id="PS51257">
    <property type="entry name" value="PROKAR_LIPOPROTEIN"/>
    <property type="match status" value="1"/>
</dbReference>
<dbReference type="InterPro" id="IPR013361">
    <property type="entry name" value="Pilus_CpaD"/>
</dbReference>
<dbReference type="InterPro" id="IPR019027">
    <property type="entry name" value="Pilus_biogenesis_CpaD-related"/>
</dbReference>
<dbReference type="Proteomes" id="UP000273675">
    <property type="component" value="Unassembled WGS sequence"/>
</dbReference>
<sequence length="226" mass="23879">MVAYKKTIGALIGLAGLVSLGACAATPTGLGLPQASAVAETYRAEFAVDPQDNGLTWAQQRVLASVAAEYKARGHGPLVISYPQGAINEDAAIGAIAEARTFFYEQGIDWRMIAGGAYDARGQHNGEVIFSFARYTAVAPAECDGSWDQMAMEFDNQRHTNFGCAMAVNLAAMVADPRDLVAPRDMEAGDTGRRQTVIDGYRAGESTASERSDYESGAVSRVGSGN</sequence>
<dbReference type="OrthoDB" id="9802674at2"/>
<keyword evidence="2" id="KW-0732">Signal</keyword>
<organism evidence="3 4">
    <name type="scientific">Maricaulis maris</name>
    <dbReference type="NCBI Taxonomy" id="74318"/>
    <lineage>
        <taxon>Bacteria</taxon>
        <taxon>Pseudomonadati</taxon>
        <taxon>Pseudomonadota</taxon>
        <taxon>Alphaproteobacteria</taxon>
        <taxon>Maricaulales</taxon>
        <taxon>Maricaulaceae</taxon>
        <taxon>Maricaulis</taxon>
    </lineage>
</organism>
<dbReference type="RefSeq" id="WP_121209703.1">
    <property type="nucleotide sequence ID" value="NZ_RBIM01000001.1"/>
</dbReference>
<feature type="signal peptide" evidence="2">
    <location>
        <begin position="1"/>
        <end position="24"/>
    </location>
</feature>
<reference evidence="3 4" key="1">
    <citation type="submission" date="2018-10" db="EMBL/GenBank/DDBJ databases">
        <title>Genomic Encyclopedia of Type Strains, Phase IV (KMG-IV): sequencing the most valuable type-strain genomes for metagenomic binning, comparative biology and taxonomic classification.</title>
        <authorList>
            <person name="Goeker M."/>
        </authorList>
    </citation>
    <scope>NUCLEOTIDE SEQUENCE [LARGE SCALE GENOMIC DNA]</scope>
    <source>
        <strain evidence="3 4">DSM 4734</strain>
    </source>
</reference>
<accession>A0A495DLH6</accession>
<comment type="caution">
    <text evidence="3">The sequence shown here is derived from an EMBL/GenBank/DDBJ whole genome shotgun (WGS) entry which is preliminary data.</text>
</comment>
<name>A0A495DLH6_9PROT</name>
<evidence type="ECO:0000313" key="3">
    <source>
        <dbReference type="EMBL" id="RKR03783.1"/>
    </source>
</evidence>
<dbReference type="AlphaFoldDB" id="A0A495DLH6"/>
<dbReference type="NCBIfam" id="TIGR02522">
    <property type="entry name" value="pilus_cpaD"/>
    <property type="match status" value="1"/>
</dbReference>
<proteinExistence type="predicted"/>
<gene>
    <name evidence="3" type="ORF">C7435_0222</name>
</gene>
<evidence type="ECO:0000256" key="1">
    <source>
        <dbReference type="SAM" id="MobiDB-lite"/>
    </source>
</evidence>
<dbReference type="EMBL" id="RBIM01000001">
    <property type="protein sequence ID" value="RKR03783.1"/>
    <property type="molecule type" value="Genomic_DNA"/>
</dbReference>
<feature type="region of interest" description="Disordered" evidence="1">
    <location>
        <begin position="185"/>
        <end position="226"/>
    </location>
</feature>
<protein>
    <submittedName>
        <fullName evidence="3">Pilus assembly protein CpaD</fullName>
    </submittedName>
</protein>
<feature type="chain" id="PRO_5019716366" evidence="2">
    <location>
        <begin position="25"/>
        <end position="226"/>
    </location>
</feature>
<evidence type="ECO:0000313" key="4">
    <source>
        <dbReference type="Proteomes" id="UP000273675"/>
    </source>
</evidence>